<keyword evidence="1" id="KW-0472">Membrane</keyword>
<keyword evidence="1" id="KW-1133">Transmembrane helix</keyword>
<evidence type="ECO:0000256" key="2">
    <source>
        <dbReference type="SAM" id="SignalP"/>
    </source>
</evidence>
<dbReference type="Proteomes" id="UP001345963">
    <property type="component" value="Unassembled WGS sequence"/>
</dbReference>
<evidence type="ECO:0000313" key="3">
    <source>
        <dbReference type="EMBL" id="MED6258986.1"/>
    </source>
</evidence>
<organism evidence="3 4">
    <name type="scientific">Ataeniobius toweri</name>
    <dbReference type="NCBI Taxonomy" id="208326"/>
    <lineage>
        <taxon>Eukaryota</taxon>
        <taxon>Metazoa</taxon>
        <taxon>Chordata</taxon>
        <taxon>Craniata</taxon>
        <taxon>Vertebrata</taxon>
        <taxon>Euteleostomi</taxon>
        <taxon>Actinopterygii</taxon>
        <taxon>Neopterygii</taxon>
        <taxon>Teleostei</taxon>
        <taxon>Neoteleostei</taxon>
        <taxon>Acanthomorphata</taxon>
        <taxon>Ovalentaria</taxon>
        <taxon>Atherinomorphae</taxon>
        <taxon>Cyprinodontiformes</taxon>
        <taxon>Goodeidae</taxon>
        <taxon>Ataeniobius</taxon>
    </lineage>
</organism>
<evidence type="ECO:0000256" key="1">
    <source>
        <dbReference type="SAM" id="Phobius"/>
    </source>
</evidence>
<feature type="signal peptide" evidence="2">
    <location>
        <begin position="1"/>
        <end position="21"/>
    </location>
</feature>
<feature type="transmembrane region" description="Helical" evidence="1">
    <location>
        <begin position="118"/>
        <end position="139"/>
    </location>
</feature>
<comment type="caution">
    <text evidence="3">The sequence shown here is derived from an EMBL/GenBank/DDBJ whole genome shotgun (WGS) entry which is preliminary data.</text>
</comment>
<keyword evidence="4" id="KW-1185">Reference proteome</keyword>
<evidence type="ECO:0000313" key="4">
    <source>
        <dbReference type="Proteomes" id="UP001345963"/>
    </source>
</evidence>
<reference evidence="3 4" key="1">
    <citation type="submission" date="2021-07" db="EMBL/GenBank/DDBJ databases">
        <authorList>
            <person name="Palmer J.M."/>
        </authorList>
    </citation>
    <scope>NUCLEOTIDE SEQUENCE [LARGE SCALE GENOMIC DNA]</scope>
    <source>
        <strain evidence="3 4">AT_MEX2019</strain>
        <tissue evidence="3">Muscle</tissue>
    </source>
</reference>
<keyword evidence="2" id="KW-0732">Signal</keyword>
<feature type="chain" id="PRO_5045254724" evidence="2">
    <location>
        <begin position="22"/>
        <end position="144"/>
    </location>
</feature>
<dbReference type="EMBL" id="JAHUTI010081815">
    <property type="protein sequence ID" value="MED6258986.1"/>
    <property type="molecule type" value="Genomic_DNA"/>
</dbReference>
<sequence>MTGTTHMLALLGCMFVRQVAMTQTLNQMEGRASQSCDLKAPISDLNILLEGIFYIISLILQTRFRAEEAFWMRDETSLKNKHLRIYTNDEQLHLKLFFQSNLNFMHQKQRQDVKNKDYIPLLLTQLLLSCPPTVLLIIFCEFDL</sequence>
<protein>
    <submittedName>
        <fullName evidence="3">Uncharacterized protein</fullName>
    </submittedName>
</protein>
<proteinExistence type="predicted"/>
<gene>
    <name evidence="3" type="ORF">ATANTOWER_015116</name>
</gene>
<name>A0ABU7C8C7_9TELE</name>
<accession>A0ABU7C8C7</accession>
<keyword evidence="1" id="KW-0812">Transmembrane</keyword>